<dbReference type="GO" id="GO:0003964">
    <property type="term" value="F:RNA-directed DNA polymerase activity"/>
    <property type="evidence" value="ECO:0007669"/>
    <property type="project" value="UniProtKB-KW"/>
</dbReference>
<keyword evidence="2" id="KW-1185">Reference proteome</keyword>
<dbReference type="InterPro" id="IPR043502">
    <property type="entry name" value="DNA/RNA_pol_sf"/>
</dbReference>
<name>A0A5B6VXK3_9ROSI</name>
<dbReference type="PANTHER" id="PTHR24559">
    <property type="entry name" value="TRANSPOSON TY3-I GAG-POL POLYPROTEIN"/>
    <property type="match status" value="1"/>
</dbReference>
<evidence type="ECO:0000313" key="1">
    <source>
        <dbReference type="EMBL" id="KAA3473557.1"/>
    </source>
</evidence>
<evidence type="ECO:0000313" key="2">
    <source>
        <dbReference type="Proteomes" id="UP000325315"/>
    </source>
</evidence>
<dbReference type="EMBL" id="SMMG02000005">
    <property type="protein sequence ID" value="KAA3473557.1"/>
    <property type="molecule type" value="Genomic_DNA"/>
</dbReference>
<dbReference type="Gene3D" id="3.30.70.270">
    <property type="match status" value="1"/>
</dbReference>
<accession>A0A5B6VXK3</accession>
<dbReference type="InterPro" id="IPR043128">
    <property type="entry name" value="Rev_trsase/Diguanyl_cyclase"/>
</dbReference>
<keyword evidence="1" id="KW-0808">Transferase</keyword>
<keyword evidence="1" id="KW-0695">RNA-directed DNA polymerase</keyword>
<proteinExistence type="predicted"/>
<dbReference type="Proteomes" id="UP000325315">
    <property type="component" value="Unassembled WGS sequence"/>
</dbReference>
<dbReference type="OrthoDB" id="1019329at2759"/>
<dbReference type="PANTHER" id="PTHR24559:SF444">
    <property type="entry name" value="REVERSE TRANSCRIPTASE DOMAIN-CONTAINING PROTEIN"/>
    <property type="match status" value="1"/>
</dbReference>
<dbReference type="AlphaFoldDB" id="A0A5B6VXK3"/>
<organism evidence="1 2">
    <name type="scientific">Gossypium australe</name>
    <dbReference type="NCBI Taxonomy" id="47621"/>
    <lineage>
        <taxon>Eukaryota</taxon>
        <taxon>Viridiplantae</taxon>
        <taxon>Streptophyta</taxon>
        <taxon>Embryophyta</taxon>
        <taxon>Tracheophyta</taxon>
        <taxon>Spermatophyta</taxon>
        <taxon>Magnoliopsida</taxon>
        <taxon>eudicotyledons</taxon>
        <taxon>Gunneridae</taxon>
        <taxon>Pentapetalae</taxon>
        <taxon>rosids</taxon>
        <taxon>malvids</taxon>
        <taxon>Malvales</taxon>
        <taxon>Malvaceae</taxon>
        <taxon>Malvoideae</taxon>
        <taxon>Gossypium</taxon>
    </lineage>
</organism>
<keyword evidence="1" id="KW-0548">Nucleotidyltransferase</keyword>
<dbReference type="SUPFAM" id="SSF56672">
    <property type="entry name" value="DNA/RNA polymerases"/>
    <property type="match status" value="1"/>
</dbReference>
<sequence>MPFGLCNPLSTFQRCMITIFIDVVGKVLEVFMDDFLMFGISKPLYNLLEKDTTFNFDKVYLKAFDDLKHHLILAPVIVTPNWRSPFELMCNASDFAGSCNGTIEE</sequence>
<comment type="caution">
    <text evidence="1">The sequence shown here is derived from an EMBL/GenBank/DDBJ whole genome shotgun (WGS) entry which is preliminary data.</text>
</comment>
<dbReference type="InterPro" id="IPR053134">
    <property type="entry name" value="RNA-dir_DNA_polymerase"/>
</dbReference>
<protein>
    <submittedName>
        <fullName evidence="1">RNA-directed DNA polymerase-like protein</fullName>
    </submittedName>
</protein>
<gene>
    <name evidence="1" type="ORF">EPI10_023923</name>
</gene>
<reference evidence="2" key="1">
    <citation type="journal article" date="2019" name="Plant Biotechnol. J.">
        <title>Genome sequencing of the Australian wild diploid species Gossypium australe highlights disease resistance and delayed gland morphogenesis.</title>
        <authorList>
            <person name="Cai Y."/>
            <person name="Cai X."/>
            <person name="Wang Q."/>
            <person name="Wang P."/>
            <person name="Zhang Y."/>
            <person name="Cai C."/>
            <person name="Xu Y."/>
            <person name="Wang K."/>
            <person name="Zhou Z."/>
            <person name="Wang C."/>
            <person name="Geng S."/>
            <person name="Li B."/>
            <person name="Dong Q."/>
            <person name="Hou Y."/>
            <person name="Wang H."/>
            <person name="Ai P."/>
            <person name="Liu Z."/>
            <person name="Yi F."/>
            <person name="Sun M."/>
            <person name="An G."/>
            <person name="Cheng J."/>
            <person name="Zhang Y."/>
            <person name="Shi Q."/>
            <person name="Xie Y."/>
            <person name="Shi X."/>
            <person name="Chang Y."/>
            <person name="Huang F."/>
            <person name="Chen Y."/>
            <person name="Hong S."/>
            <person name="Mi L."/>
            <person name="Sun Q."/>
            <person name="Zhang L."/>
            <person name="Zhou B."/>
            <person name="Peng R."/>
            <person name="Zhang X."/>
            <person name="Liu F."/>
        </authorList>
    </citation>
    <scope>NUCLEOTIDE SEQUENCE [LARGE SCALE GENOMIC DNA]</scope>
    <source>
        <strain evidence="2">cv. PA1801</strain>
    </source>
</reference>